<reference evidence="1 2" key="1">
    <citation type="submission" date="2024-10" db="EMBL/GenBank/DDBJ databases">
        <title>The Natural Products Discovery Center: Release of the First 8490 Sequenced Strains for Exploring Actinobacteria Biosynthetic Diversity.</title>
        <authorList>
            <person name="Kalkreuter E."/>
            <person name="Kautsar S.A."/>
            <person name="Yang D."/>
            <person name="Bader C.D."/>
            <person name="Teijaro C.N."/>
            <person name="Fluegel L."/>
            <person name="Davis C.M."/>
            <person name="Simpson J.R."/>
            <person name="Lauterbach L."/>
            <person name="Steele A.D."/>
            <person name="Gui C."/>
            <person name="Meng S."/>
            <person name="Li G."/>
            <person name="Viehrig K."/>
            <person name="Ye F."/>
            <person name="Su P."/>
            <person name="Kiefer A.F."/>
            <person name="Nichols A."/>
            <person name="Cepeda A.J."/>
            <person name="Yan W."/>
            <person name="Fan B."/>
            <person name="Jiang Y."/>
            <person name="Adhikari A."/>
            <person name="Zheng C.-J."/>
            <person name="Schuster L."/>
            <person name="Cowan T.M."/>
            <person name="Smanski M.J."/>
            <person name="Chevrette M.G."/>
            <person name="De Carvalho L.P.S."/>
            <person name="Shen B."/>
        </authorList>
    </citation>
    <scope>NUCLEOTIDE SEQUENCE [LARGE SCALE GENOMIC DNA]</scope>
    <source>
        <strain evidence="1 2">NPDC020979</strain>
    </source>
</reference>
<dbReference type="EMBL" id="JBIRRB010000024">
    <property type="protein sequence ID" value="MFI0915478.1"/>
    <property type="molecule type" value="Genomic_DNA"/>
</dbReference>
<sequence>MPREDYWEVDVPIYNADNHLGLHVFTGRAASPGDALAAAHAVYAAARLLSAAGREIPRADGDGWAARGLRPGWVLDWEHAHIKKWVNPNNLL</sequence>
<proteinExistence type="predicted"/>
<keyword evidence="2" id="KW-1185">Reference proteome</keyword>
<evidence type="ECO:0000313" key="2">
    <source>
        <dbReference type="Proteomes" id="UP001611162"/>
    </source>
</evidence>
<evidence type="ECO:0000313" key="1">
    <source>
        <dbReference type="EMBL" id="MFI0915478.1"/>
    </source>
</evidence>
<organism evidence="1 2">
    <name type="scientific">Streptomyces abikoensis</name>
    <dbReference type="NCBI Taxonomy" id="97398"/>
    <lineage>
        <taxon>Bacteria</taxon>
        <taxon>Bacillati</taxon>
        <taxon>Actinomycetota</taxon>
        <taxon>Actinomycetes</taxon>
        <taxon>Kitasatosporales</taxon>
        <taxon>Streptomycetaceae</taxon>
        <taxon>Streptomyces</taxon>
    </lineage>
</organism>
<comment type="caution">
    <text evidence="1">The sequence shown here is derived from an EMBL/GenBank/DDBJ whole genome shotgun (WGS) entry which is preliminary data.</text>
</comment>
<gene>
    <name evidence="1" type="ORF">ACH4TF_34410</name>
</gene>
<name>A0ABW7TDK7_9ACTN</name>
<accession>A0ABW7TDK7</accession>
<dbReference type="RefSeq" id="WP_397615044.1">
    <property type="nucleotide sequence ID" value="NZ_JBIRRB010000024.1"/>
</dbReference>
<dbReference type="Proteomes" id="UP001611162">
    <property type="component" value="Unassembled WGS sequence"/>
</dbReference>
<protein>
    <submittedName>
        <fullName evidence="1">Uncharacterized protein</fullName>
    </submittedName>
</protein>